<evidence type="ECO:0000313" key="8">
    <source>
        <dbReference type="Proteomes" id="UP000829685"/>
    </source>
</evidence>
<dbReference type="PROSITE" id="PS00623">
    <property type="entry name" value="GMC_OXRED_1"/>
    <property type="match status" value="1"/>
</dbReference>
<dbReference type="InterPro" id="IPR012132">
    <property type="entry name" value="GMC_OxRdtase"/>
</dbReference>
<dbReference type="InterPro" id="IPR007867">
    <property type="entry name" value="GMC_OxRtase_C"/>
</dbReference>
<sequence length="556" mass="61161">MTHWQELSSATNIAMTEEYDFVVVGGGAAGCVVAARLAEAAARPSVLLVEAGGLNEDAAHLTGAQRYEVAFREKSPLNWGYRTQPQLKGQEIDYSRGKGLGGSTAINFCGWVIGPDEDYNEWARLVGDTSFGWDHVKGILKRVENFHNDVPDVFKDCIKPLDQDHGIGGAVDVSYQDEWLPTTRDVFDAASQVGFGINADVNNGNPIGMGIGTACIYKGIRVTASSAYIAKSPKNLTVVPNAQVERIVMKGDVAVGVQTIDGRRYGARKEVIISSGALNSPQILLLSGIGPSDELQKHGLPTLHELRQVGKNLQDHCFSTLGIVIKKDHGKSFKQNPTPMGWFQVPAVLESNEFQVLPQEIQQFLSKANVPNWELATHTPFFDEIVVQDDEEVFSCISLIMNPQSRGTVTLRSANPGDAPIFDPKFLSHPFDRRTAIESFRELLKFLQAPVWKEKTVTTLGWPQDNSDEAIWECFSSNLRSSWHMCGTLNMGRNSDEACVDSSFKVFGLRRLRVADLSVCPMVPNNHTQSTAYIVGELAAEKLIAEHELHQTHANL</sequence>
<dbReference type="Pfam" id="PF05199">
    <property type="entry name" value="GMC_oxred_C"/>
    <property type="match status" value="1"/>
</dbReference>
<dbReference type="Proteomes" id="UP000829685">
    <property type="component" value="Unassembled WGS sequence"/>
</dbReference>
<dbReference type="GO" id="GO:0016614">
    <property type="term" value="F:oxidoreductase activity, acting on CH-OH group of donors"/>
    <property type="evidence" value="ECO:0007669"/>
    <property type="project" value="InterPro"/>
</dbReference>
<evidence type="ECO:0000259" key="5">
    <source>
        <dbReference type="PROSITE" id="PS00623"/>
    </source>
</evidence>
<feature type="binding site" evidence="3">
    <location>
        <begin position="483"/>
        <end position="484"/>
    </location>
    <ligand>
        <name>FAD</name>
        <dbReference type="ChEBI" id="CHEBI:57692"/>
    </ligand>
</feature>
<feature type="domain" description="Glucose-methanol-choline oxidoreductase N-terminal" evidence="6">
    <location>
        <begin position="276"/>
        <end position="290"/>
    </location>
</feature>
<dbReference type="EMBL" id="JAFIMR010000026">
    <property type="protein sequence ID" value="KAI1862954.1"/>
    <property type="molecule type" value="Genomic_DNA"/>
</dbReference>
<evidence type="ECO:0000256" key="1">
    <source>
        <dbReference type="ARBA" id="ARBA00010790"/>
    </source>
</evidence>
<keyword evidence="8" id="KW-1185">Reference proteome</keyword>
<name>A0A9P9WH47_9PEZI</name>
<feature type="binding site" evidence="3">
    <location>
        <position position="244"/>
    </location>
    <ligand>
        <name>FAD</name>
        <dbReference type="ChEBI" id="CHEBI:57692"/>
    </ligand>
</feature>
<dbReference type="AlphaFoldDB" id="A0A9P9WH47"/>
<feature type="domain" description="Glucose-methanol-choline oxidoreductase N-terminal" evidence="5">
    <location>
        <begin position="97"/>
        <end position="120"/>
    </location>
</feature>
<evidence type="ECO:0000313" key="7">
    <source>
        <dbReference type="EMBL" id="KAI1862954.1"/>
    </source>
</evidence>
<dbReference type="Pfam" id="PF00732">
    <property type="entry name" value="GMC_oxred_N"/>
    <property type="match status" value="1"/>
</dbReference>
<dbReference type="SUPFAM" id="SSF54373">
    <property type="entry name" value="FAD-linked reductases, C-terminal domain"/>
    <property type="match status" value="1"/>
</dbReference>
<dbReference type="InterPro" id="IPR036188">
    <property type="entry name" value="FAD/NAD-bd_sf"/>
</dbReference>
<dbReference type="InterPro" id="IPR000172">
    <property type="entry name" value="GMC_OxRdtase_N"/>
</dbReference>
<dbReference type="PIRSF" id="PIRSF000137">
    <property type="entry name" value="Alcohol_oxidase"/>
    <property type="match status" value="1"/>
</dbReference>
<accession>A0A9P9WH47</accession>
<dbReference type="PROSITE" id="PS00624">
    <property type="entry name" value="GMC_OXRED_2"/>
    <property type="match status" value="1"/>
</dbReference>
<dbReference type="PANTHER" id="PTHR11552">
    <property type="entry name" value="GLUCOSE-METHANOL-CHOLINE GMC OXIDOREDUCTASE"/>
    <property type="match status" value="1"/>
</dbReference>
<evidence type="ECO:0000256" key="4">
    <source>
        <dbReference type="RuleBase" id="RU003968"/>
    </source>
</evidence>
<evidence type="ECO:0000256" key="3">
    <source>
        <dbReference type="PIRSR" id="PIRSR000137-2"/>
    </source>
</evidence>
<comment type="cofactor">
    <cofactor evidence="3">
        <name>FAD</name>
        <dbReference type="ChEBI" id="CHEBI:57692"/>
    </cofactor>
</comment>
<reference evidence="7" key="1">
    <citation type="submission" date="2021-03" db="EMBL/GenBank/DDBJ databases">
        <title>Revisited historic fungal species revealed as producer of novel bioactive compounds through whole genome sequencing and comparative genomics.</title>
        <authorList>
            <person name="Vignolle G.A."/>
            <person name="Hochenegger N."/>
            <person name="Mach R.L."/>
            <person name="Mach-Aigner A.R."/>
            <person name="Javad Rahimi M."/>
            <person name="Salim K.A."/>
            <person name="Chan C.M."/>
            <person name="Lim L.B.L."/>
            <person name="Cai F."/>
            <person name="Druzhinina I.S."/>
            <person name="U'Ren J.M."/>
            <person name="Derntl C."/>
        </authorList>
    </citation>
    <scope>NUCLEOTIDE SEQUENCE</scope>
    <source>
        <strain evidence="7">TUCIM 5799</strain>
    </source>
</reference>
<keyword evidence="4" id="KW-0285">Flavoprotein</keyword>
<feature type="active site" description="Proton acceptor" evidence="2">
    <location>
        <position position="527"/>
    </location>
</feature>
<evidence type="ECO:0000256" key="2">
    <source>
        <dbReference type="PIRSR" id="PIRSR000137-1"/>
    </source>
</evidence>
<keyword evidence="3 4" id="KW-0274">FAD</keyword>
<dbReference type="Gene3D" id="3.30.560.10">
    <property type="entry name" value="Glucose Oxidase, domain 3"/>
    <property type="match status" value="1"/>
</dbReference>
<proteinExistence type="inferred from homology"/>
<protein>
    <recommendedName>
        <fullName evidence="5 6">Glucose-methanol-choline oxidoreductase N-terminal domain-containing protein</fullName>
    </recommendedName>
</protein>
<feature type="active site" description="Proton donor" evidence="2">
    <location>
        <position position="484"/>
    </location>
</feature>
<dbReference type="SUPFAM" id="SSF51905">
    <property type="entry name" value="FAD/NAD(P)-binding domain"/>
    <property type="match status" value="1"/>
</dbReference>
<evidence type="ECO:0000259" key="6">
    <source>
        <dbReference type="PROSITE" id="PS00624"/>
    </source>
</evidence>
<comment type="caution">
    <text evidence="7">The sequence shown here is derived from an EMBL/GenBank/DDBJ whole genome shotgun (WGS) entry which is preliminary data.</text>
</comment>
<dbReference type="GO" id="GO:0050660">
    <property type="term" value="F:flavin adenine dinucleotide binding"/>
    <property type="evidence" value="ECO:0007669"/>
    <property type="project" value="InterPro"/>
</dbReference>
<dbReference type="PANTHER" id="PTHR11552:SF134">
    <property type="entry name" value="GLUCOSE-METHANOL-CHOLINE OXIDOREDUCTASE N-TERMINAL DOMAIN-CONTAINING PROTEIN"/>
    <property type="match status" value="1"/>
</dbReference>
<organism evidence="7 8">
    <name type="scientific">Neoarthrinium moseri</name>
    <dbReference type="NCBI Taxonomy" id="1658444"/>
    <lineage>
        <taxon>Eukaryota</taxon>
        <taxon>Fungi</taxon>
        <taxon>Dikarya</taxon>
        <taxon>Ascomycota</taxon>
        <taxon>Pezizomycotina</taxon>
        <taxon>Sordariomycetes</taxon>
        <taxon>Xylariomycetidae</taxon>
        <taxon>Amphisphaeriales</taxon>
        <taxon>Apiosporaceae</taxon>
        <taxon>Neoarthrinium</taxon>
    </lineage>
</organism>
<gene>
    <name evidence="7" type="ORF">JX265_009000</name>
</gene>
<comment type="similarity">
    <text evidence="1 4">Belongs to the GMC oxidoreductase family.</text>
</comment>
<dbReference type="Gene3D" id="3.50.50.60">
    <property type="entry name" value="FAD/NAD(P)-binding domain"/>
    <property type="match status" value="1"/>
</dbReference>